<evidence type="ECO:0000313" key="3">
    <source>
        <dbReference type="EMBL" id="GAI56610.1"/>
    </source>
</evidence>
<dbReference type="InterPro" id="IPR002773">
    <property type="entry name" value="Deoxyhypusine_synthase"/>
</dbReference>
<dbReference type="EMBL" id="BARV01036717">
    <property type="protein sequence ID" value="GAI56610.1"/>
    <property type="molecule type" value="Genomic_DNA"/>
</dbReference>
<accession>X1R0I1</accession>
<name>X1R0I1_9ZZZZ</name>
<feature type="non-terminal residue" evidence="3">
    <location>
        <position position="1"/>
    </location>
</feature>
<evidence type="ECO:0000256" key="1">
    <source>
        <dbReference type="ARBA" id="ARBA00009892"/>
    </source>
</evidence>
<dbReference type="SUPFAM" id="SSF52467">
    <property type="entry name" value="DHS-like NAD/FAD-binding domain"/>
    <property type="match status" value="1"/>
</dbReference>
<dbReference type="Gene3D" id="3.40.910.10">
    <property type="entry name" value="Deoxyhypusine synthase"/>
    <property type="match status" value="1"/>
</dbReference>
<sequence length="104" mass="11278">GGTPKNFIQQVELCGDIFGKELKGHQYAIQVTTDSPQWGGLSGCTFEEARSWRKITPDAATVTVNSDATIALPIMVSALAESSAKLIASRKKPSFILEKELIIR</sequence>
<dbReference type="Pfam" id="PF01916">
    <property type="entry name" value="DS"/>
    <property type="match status" value="1"/>
</dbReference>
<keyword evidence="2" id="KW-0808">Transferase</keyword>
<dbReference type="GO" id="GO:0005737">
    <property type="term" value="C:cytoplasm"/>
    <property type="evidence" value="ECO:0007669"/>
    <property type="project" value="TreeGrafter"/>
</dbReference>
<dbReference type="PANTHER" id="PTHR11703">
    <property type="entry name" value="DEOXYHYPUSINE SYNTHASE"/>
    <property type="match status" value="1"/>
</dbReference>
<protein>
    <recommendedName>
        <fullName evidence="4">Deoxyhypusine synthase</fullName>
    </recommendedName>
</protein>
<dbReference type="InterPro" id="IPR029035">
    <property type="entry name" value="DHS-like_NAD/FAD-binding_dom"/>
</dbReference>
<comment type="similarity">
    <text evidence="1">Belongs to the deoxyhypusine synthase family.</text>
</comment>
<organism evidence="3">
    <name type="scientific">marine sediment metagenome</name>
    <dbReference type="NCBI Taxonomy" id="412755"/>
    <lineage>
        <taxon>unclassified sequences</taxon>
        <taxon>metagenomes</taxon>
        <taxon>ecological metagenomes</taxon>
    </lineage>
</organism>
<comment type="caution">
    <text evidence="3">The sequence shown here is derived from an EMBL/GenBank/DDBJ whole genome shotgun (WGS) entry which is preliminary data.</text>
</comment>
<gene>
    <name evidence="3" type="ORF">S06H3_56981</name>
</gene>
<dbReference type="PANTHER" id="PTHR11703:SF2">
    <property type="entry name" value="DEOXYHYPUSINE SYNTHASE-LIKE PROTEIN"/>
    <property type="match status" value="1"/>
</dbReference>
<dbReference type="AlphaFoldDB" id="X1R0I1"/>
<dbReference type="GO" id="GO:0034038">
    <property type="term" value="F:deoxyhypusine synthase activity"/>
    <property type="evidence" value="ECO:0007669"/>
    <property type="project" value="TreeGrafter"/>
</dbReference>
<reference evidence="3" key="1">
    <citation type="journal article" date="2014" name="Front. Microbiol.">
        <title>High frequency of phylogenetically diverse reductive dehalogenase-homologous genes in deep subseafloor sedimentary metagenomes.</title>
        <authorList>
            <person name="Kawai M."/>
            <person name="Futagami T."/>
            <person name="Toyoda A."/>
            <person name="Takaki Y."/>
            <person name="Nishi S."/>
            <person name="Hori S."/>
            <person name="Arai W."/>
            <person name="Tsubouchi T."/>
            <person name="Morono Y."/>
            <person name="Uchiyama I."/>
            <person name="Ito T."/>
            <person name="Fujiyama A."/>
            <person name="Inagaki F."/>
            <person name="Takami H."/>
        </authorList>
    </citation>
    <scope>NUCLEOTIDE SEQUENCE</scope>
    <source>
        <strain evidence="3">Expedition CK06-06</strain>
    </source>
</reference>
<dbReference type="InterPro" id="IPR036982">
    <property type="entry name" value="Deoxyhypusine_synthase_sf"/>
</dbReference>
<proteinExistence type="inferred from homology"/>
<evidence type="ECO:0000256" key="2">
    <source>
        <dbReference type="ARBA" id="ARBA00022679"/>
    </source>
</evidence>
<evidence type="ECO:0008006" key="4">
    <source>
        <dbReference type="Google" id="ProtNLM"/>
    </source>
</evidence>